<organism evidence="7 8">
    <name type="scientific">Nocardia seriolae</name>
    <dbReference type="NCBI Taxonomy" id="37332"/>
    <lineage>
        <taxon>Bacteria</taxon>
        <taxon>Bacillati</taxon>
        <taxon>Actinomycetota</taxon>
        <taxon>Actinomycetes</taxon>
        <taxon>Mycobacteriales</taxon>
        <taxon>Nocardiaceae</taxon>
        <taxon>Nocardia</taxon>
    </lineage>
</organism>
<feature type="chain" id="PRO_5044722431" evidence="4">
    <location>
        <begin position="25"/>
        <end position="328"/>
    </location>
</feature>
<evidence type="ECO:0000313" key="8">
    <source>
        <dbReference type="Proteomes" id="UP000037179"/>
    </source>
</evidence>
<accession>A0ABC9Z3L3</accession>
<feature type="region of interest" description="Disordered" evidence="3">
    <location>
        <begin position="300"/>
        <end position="328"/>
    </location>
</feature>
<reference evidence="6 9" key="3">
    <citation type="submission" date="2016-10" db="EMBL/GenBank/DDBJ databases">
        <title>Genome sequence of Nocardia seriolae strain EM150506, isolated from Anguila japonica.</title>
        <authorList>
            <person name="Han H.-J."/>
        </authorList>
    </citation>
    <scope>NUCLEOTIDE SEQUENCE [LARGE SCALE GENOMIC DNA]</scope>
    <source>
        <strain evidence="6 9">EM150506</strain>
    </source>
</reference>
<dbReference type="PROSITE" id="PS51257">
    <property type="entry name" value="PROKAR_LIPOPROTEIN"/>
    <property type="match status" value="1"/>
</dbReference>
<dbReference type="InterPro" id="IPR002509">
    <property type="entry name" value="NODB_dom"/>
</dbReference>
<dbReference type="Pfam" id="PF01522">
    <property type="entry name" value="Polysacc_deac_1"/>
    <property type="match status" value="1"/>
</dbReference>
<dbReference type="SUPFAM" id="SSF88713">
    <property type="entry name" value="Glycoside hydrolase/deacetylase"/>
    <property type="match status" value="1"/>
</dbReference>
<feature type="signal peptide" evidence="4">
    <location>
        <begin position="1"/>
        <end position="24"/>
    </location>
</feature>
<evidence type="ECO:0000313" key="6">
    <source>
        <dbReference type="EMBL" id="APA96793.1"/>
    </source>
</evidence>
<evidence type="ECO:0000259" key="5">
    <source>
        <dbReference type="Pfam" id="PF01522"/>
    </source>
</evidence>
<reference evidence="8" key="1">
    <citation type="submission" date="2015-07" db="EMBL/GenBank/DDBJ databases">
        <title>Nocardia seriolae U-1 whole genome shotgun sequence.</title>
        <authorList>
            <person name="Imajoh M."/>
            <person name="Fukumoto Y."/>
            <person name="Sukeda M."/>
            <person name="Yamane J."/>
            <person name="Yamasaki K."/>
            <person name="Shimizu M."/>
            <person name="Ohnishi K."/>
            <person name="Oshima S."/>
        </authorList>
    </citation>
    <scope>NUCLEOTIDE SEQUENCE [LARGE SCALE GENOMIC DNA]</scope>
    <source>
        <strain evidence="8">U-1</strain>
    </source>
</reference>
<proteinExistence type="predicted"/>
<feature type="domain" description="NodB homology" evidence="5">
    <location>
        <begin position="107"/>
        <end position="230"/>
    </location>
</feature>
<dbReference type="PANTHER" id="PTHR34216">
    <property type="match status" value="1"/>
</dbReference>
<dbReference type="EMBL" id="CP017839">
    <property type="protein sequence ID" value="APA96793.1"/>
    <property type="molecule type" value="Genomic_DNA"/>
</dbReference>
<evidence type="ECO:0000256" key="1">
    <source>
        <dbReference type="ARBA" id="ARBA00004613"/>
    </source>
</evidence>
<evidence type="ECO:0000256" key="3">
    <source>
        <dbReference type="SAM" id="MobiDB-lite"/>
    </source>
</evidence>
<name>A0ABC9Z3L3_9NOCA</name>
<protein>
    <submittedName>
        <fullName evidence="7">Polysaccharide deacetylase</fullName>
    </submittedName>
</protein>
<evidence type="ECO:0000313" key="7">
    <source>
        <dbReference type="EMBL" id="GAP32339.1"/>
    </source>
</evidence>
<gene>
    <name evidence="6" type="ORF">NS506_02732</name>
    <name evidence="7" type="ORF">NSK11_contig00152-0018</name>
</gene>
<evidence type="ECO:0000256" key="2">
    <source>
        <dbReference type="ARBA" id="ARBA00022729"/>
    </source>
</evidence>
<dbReference type="Proteomes" id="UP000180166">
    <property type="component" value="Chromosome"/>
</dbReference>
<evidence type="ECO:0000256" key="4">
    <source>
        <dbReference type="SAM" id="SignalP"/>
    </source>
</evidence>
<dbReference type="InterPro" id="IPR051398">
    <property type="entry name" value="Polysacch_Deacetylase"/>
</dbReference>
<evidence type="ECO:0000313" key="9">
    <source>
        <dbReference type="Proteomes" id="UP000180166"/>
    </source>
</evidence>
<keyword evidence="8" id="KW-1185">Reference proteome</keyword>
<dbReference type="GO" id="GO:0005576">
    <property type="term" value="C:extracellular region"/>
    <property type="evidence" value="ECO:0007669"/>
    <property type="project" value="UniProtKB-SubCell"/>
</dbReference>
<feature type="compositionally biased region" description="Polar residues" evidence="3">
    <location>
        <begin position="315"/>
        <end position="328"/>
    </location>
</feature>
<dbReference type="InterPro" id="IPR011330">
    <property type="entry name" value="Glyco_hydro/deAcase_b/a-brl"/>
</dbReference>
<dbReference type="EMBL" id="BBYQ01000152">
    <property type="protein sequence ID" value="GAP32339.1"/>
    <property type="molecule type" value="Genomic_DNA"/>
</dbReference>
<reference evidence="7 8" key="2">
    <citation type="journal article" date="2016" name="Genome Announc.">
        <title>Draft Genome Sequence of Erythromycin- and Oxytetracycline-Sensitive Nocardia seriolae Strain U-1 (NBRC 110359).</title>
        <authorList>
            <person name="Imajoh M."/>
            <person name="Sukeda M."/>
            <person name="Shimizu M."/>
            <person name="Yamane J."/>
            <person name="Ohnishi K."/>
            <person name="Oshima S."/>
        </authorList>
    </citation>
    <scope>NUCLEOTIDE SEQUENCE [LARGE SCALE GENOMIC DNA]</scope>
    <source>
        <strain evidence="7 8">U-1</strain>
    </source>
</reference>
<keyword evidence="2 4" id="KW-0732">Signal</keyword>
<dbReference type="KEGG" id="nsr:NS506_02732"/>
<dbReference type="AlphaFoldDB" id="A0ABC9Z3L3"/>
<dbReference type="PANTHER" id="PTHR34216:SF3">
    <property type="entry name" value="POLY-BETA-1,6-N-ACETYL-D-GLUCOSAMINE N-DEACETYLASE"/>
    <property type="match status" value="1"/>
</dbReference>
<comment type="subcellular location">
    <subcellularLocation>
        <location evidence="1">Secreted</location>
    </subcellularLocation>
</comment>
<dbReference type="Gene3D" id="3.20.20.370">
    <property type="entry name" value="Glycoside hydrolase/deacetylase"/>
    <property type="match status" value="1"/>
</dbReference>
<dbReference type="Proteomes" id="UP000037179">
    <property type="component" value="Unassembled WGS sequence"/>
</dbReference>
<sequence length="328" mass="35212">MLRMVTAALMCATAAACGGTTATAPPPATTTPPLAARPPDPATIAANELGQIPILMYHRIETDPGSEYDETPQQFTAELDRLYTEGYRPITIATFLSGSIDLPAGTHPVILTFDDSTRPQLTLTASGDPTPDCAVGLLEQFHSRHPDFAATATFYVNNDPFGADPRTLPWLARHGYDLGAHTATHANLARLPATDVQRELVQNIRAITAATPGTPLRSMALPLGVYPADRTLAASGSWDGTSYNFAAVLLVGANPAPSPFATNMEPTALPRIRSGRTPIPFASTYWLDWLAANPTDRYTSDGDPTHLSFPRSRTDQLSPRWTSTAQPY</sequence>